<comment type="subcellular location">
    <subcellularLocation>
        <location evidence="1">Membrane</location>
        <topology evidence="1">Single-pass membrane protein</topology>
    </subcellularLocation>
</comment>
<evidence type="ECO:0000259" key="7">
    <source>
        <dbReference type="Pfam" id="PF03168"/>
    </source>
</evidence>
<feature type="domain" description="Late embryogenesis abundant protein LEA-2 subgroup" evidence="7">
    <location>
        <begin position="176"/>
        <end position="269"/>
    </location>
</feature>
<dbReference type="GO" id="GO:0098542">
    <property type="term" value="P:defense response to other organism"/>
    <property type="evidence" value="ECO:0007669"/>
    <property type="project" value="InterPro"/>
</dbReference>
<feature type="transmembrane region" description="Helical" evidence="6">
    <location>
        <begin position="117"/>
        <end position="140"/>
    </location>
</feature>
<gene>
    <name evidence="8" type="ORF">EDB92DRAFT_201737</name>
</gene>
<protein>
    <recommendedName>
        <fullName evidence="7">Late embryogenesis abundant protein LEA-2 subgroup domain-containing protein</fullName>
    </recommendedName>
</protein>
<keyword evidence="3 6" id="KW-1133">Transmembrane helix</keyword>
<reference evidence="8" key="1">
    <citation type="submission" date="2022-01" db="EMBL/GenBank/DDBJ databases">
        <title>Comparative genomics reveals a dynamic genome evolution in the ectomycorrhizal milk-cap (Lactarius) mushrooms.</title>
        <authorList>
            <consortium name="DOE Joint Genome Institute"/>
            <person name="Lebreton A."/>
            <person name="Tang N."/>
            <person name="Kuo A."/>
            <person name="LaButti K."/>
            <person name="Drula E."/>
            <person name="Barry K."/>
            <person name="Clum A."/>
            <person name="Lipzen A."/>
            <person name="Mousain D."/>
            <person name="Ng V."/>
            <person name="Wang R."/>
            <person name="Wang X."/>
            <person name="Dai Y."/>
            <person name="Henrissat B."/>
            <person name="Grigoriev I.V."/>
            <person name="Guerin-Laguette A."/>
            <person name="Yu F."/>
            <person name="Martin F.M."/>
        </authorList>
    </citation>
    <scope>NUCLEOTIDE SEQUENCE</scope>
    <source>
        <strain evidence="8">QP</strain>
    </source>
</reference>
<name>A0AAD4LJZ1_9AGAM</name>
<evidence type="ECO:0000256" key="4">
    <source>
        <dbReference type="ARBA" id="ARBA00023136"/>
    </source>
</evidence>
<evidence type="ECO:0000256" key="5">
    <source>
        <dbReference type="SAM" id="MobiDB-lite"/>
    </source>
</evidence>
<dbReference type="GO" id="GO:0016020">
    <property type="term" value="C:membrane"/>
    <property type="evidence" value="ECO:0007669"/>
    <property type="project" value="UniProtKB-SubCell"/>
</dbReference>
<dbReference type="InterPro" id="IPR044839">
    <property type="entry name" value="NDR1-like"/>
</dbReference>
<accession>A0AAD4LJZ1</accession>
<comment type="caution">
    <text evidence="8">The sequence shown here is derived from an EMBL/GenBank/DDBJ whole genome shotgun (WGS) entry which is preliminary data.</text>
</comment>
<evidence type="ECO:0000256" key="3">
    <source>
        <dbReference type="ARBA" id="ARBA00022989"/>
    </source>
</evidence>
<evidence type="ECO:0000256" key="2">
    <source>
        <dbReference type="ARBA" id="ARBA00022692"/>
    </source>
</evidence>
<dbReference type="PANTHER" id="PTHR31234">
    <property type="entry name" value="LATE EMBRYOGENESIS ABUNDANT (LEA) HYDROXYPROLINE-RICH GLYCOPROTEIN FAMILY"/>
    <property type="match status" value="1"/>
</dbReference>
<proteinExistence type="predicted"/>
<dbReference type="EMBL" id="JAKELL010000012">
    <property type="protein sequence ID" value="KAH8995395.1"/>
    <property type="molecule type" value="Genomic_DNA"/>
</dbReference>
<sequence length="307" mass="34086">MPPYATGEASQYYNDNQQHDAYYDGSHFDPYNTHQRHDSNDQGRIQEPYQDEPIHPLSQGHSTDPLNHENKEEPTFYADEFSATPRNGNPRNVRTWRYQQGRHLWTRGGGLRCLCRFFFCTVFIALFLVISIALCLALWIRPPDIIIGSNNNTSPVVTQGVNVVNDGIQVKLGLPVQVVNPNYFSAKLTHVTADIIYPINNTHIGNGTLSNVKLPSHTTTSFTFPFTIDYTESIDPTSAIITDIAAKCLASPQKDLTIKYELTVGVKVFFVSVSPTISDSISFTCPISSSDLETLAKQLGLNLGSGS</sequence>
<evidence type="ECO:0000313" key="8">
    <source>
        <dbReference type="EMBL" id="KAH8995395.1"/>
    </source>
</evidence>
<dbReference type="Pfam" id="PF03168">
    <property type="entry name" value="LEA_2"/>
    <property type="match status" value="1"/>
</dbReference>
<dbReference type="InterPro" id="IPR004864">
    <property type="entry name" value="LEA_2"/>
</dbReference>
<dbReference type="SUPFAM" id="SSF117070">
    <property type="entry name" value="LEA14-like"/>
    <property type="match status" value="1"/>
</dbReference>
<evidence type="ECO:0000313" key="9">
    <source>
        <dbReference type="Proteomes" id="UP001201163"/>
    </source>
</evidence>
<evidence type="ECO:0000256" key="6">
    <source>
        <dbReference type="SAM" id="Phobius"/>
    </source>
</evidence>
<evidence type="ECO:0000256" key="1">
    <source>
        <dbReference type="ARBA" id="ARBA00004167"/>
    </source>
</evidence>
<keyword evidence="2 6" id="KW-0812">Transmembrane</keyword>
<feature type="region of interest" description="Disordered" evidence="5">
    <location>
        <begin position="19"/>
        <end position="70"/>
    </location>
</feature>
<keyword evidence="9" id="KW-1185">Reference proteome</keyword>
<dbReference type="Proteomes" id="UP001201163">
    <property type="component" value="Unassembled WGS sequence"/>
</dbReference>
<keyword evidence="4 6" id="KW-0472">Membrane</keyword>
<dbReference type="AlphaFoldDB" id="A0AAD4LJZ1"/>
<dbReference type="Gene3D" id="2.60.40.1820">
    <property type="match status" value="1"/>
</dbReference>
<dbReference type="PANTHER" id="PTHR31234:SF2">
    <property type="entry name" value="OS05G0199100 PROTEIN"/>
    <property type="match status" value="1"/>
</dbReference>
<organism evidence="8 9">
    <name type="scientific">Lactarius akahatsu</name>
    <dbReference type="NCBI Taxonomy" id="416441"/>
    <lineage>
        <taxon>Eukaryota</taxon>
        <taxon>Fungi</taxon>
        <taxon>Dikarya</taxon>
        <taxon>Basidiomycota</taxon>
        <taxon>Agaricomycotina</taxon>
        <taxon>Agaricomycetes</taxon>
        <taxon>Russulales</taxon>
        <taxon>Russulaceae</taxon>
        <taxon>Lactarius</taxon>
    </lineage>
</organism>